<dbReference type="PRINTS" id="PR00969">
    <property type="entry name" value="CHAPERONPILI"/>
</dbReference>
<dbReference type="SUPFAM" id="SSF49354">
    <property type="entry name" value="PapD-like"/>
    <property type="match status" value="1"/>
</dbReference>
<evidence type="ECO:0000313" key="12">
    <source>
        <dbReference type="EMBL" id="EMJ5135917.1"/>
    </source>
</evidence>
<protein>
    <submittedName>
        <fullName evidence="12">Fimbria/pilus periplasmic chaperone</fullName>
    </submittedName>
    <submittedName>
        <fullName evidence="13">Fimbrial protein</fullName>
    </submittedName>
</protein>
<dbReference type="GO" id="GO:0071555">
    <property type="term" value="P:cell wall organization"/>
    <property type="evidence" value="ECO:0007669"/>
    <property type="project" value="InterPro"/>
</dbReference>
<keyword evidence="14" id="KW-1185">Reference proteome</keyword>
<dbReference type="InterPro" id="IPR001829">
    <property type="entry name" value="Pili_assmbl_chaperone_bac"/>
</dbReference>
<reference evidence="13 14" key="1">
    <citation type="submission" date="2016-03" db="EMBL/GenBank/DDBJ databases">
        <title>Genome sequence of Providencia stuartii strain, isolated from the salivary glands of larval Lucilia sericata.</title>
        <authorList>
            <person name="Yuan Y."/>
            <person name="Zhang Y."/>
            <person name="Fu S."/>
            <person name="Crippen T.L."/>
            <person name="Visi D."/>
            <person name="Benbow M.E."/>
            <person name="Allen M."/>
            <person name="Tomberlin J.K."/>
            <person name="Sze S.-H."/>
            <person name="Tarone A.M."/>
        </authorList>
    </citation>
    <scope>NUCLEOTIDE SEQUENCE [LARGE SCALE GENOMIC DNA]</scope>
    <source>
        <strain evidence="13 14">Crippen</strain>
    </source>
</reference>
<dbReference type="InterPro" id="IPR013783">
    <property type="entry name" value="Ig-like_fold"/>
</dbReference>
<proteinExistence type="inferred from homology"/>
<dbReference type="EMBL" id="ABMABF030000014">
    <property type="protein sequence ID" value="EMJ5135917.1"/>
    <property type="molecule type" value="Genomic_DNA"/>
</dbReference>
<evidence type="ECO:0000256" key="1">
    <source>
        <dbReference type="ARBA" id="ARBA00004418"/>
    </source>
</evidence>
<dbReference type="PROSITE" id="PS00635">
    <property type="entry name" value="PILI_CHAPERONE"/>
    <property type="match status" value="1"/>
</dbReference>
<feature type="domain" description="Pili assembly chaperone N-terminal" evidence="10">
    <location>
        <begin position="21"/>
        <end position="138"/>
    </location>
</feature>
<evidence type="ECO:0000256" key="9">
    <source>
        <dbReference type="SAM" id="SignalP"/>
    </source>
</evidence>
<dbReference type="GO" id="GO:0030288">
    <property type="term" value="C:outer membrane-bounded periplasmic space"/>
    <property type="evidence" value="ECO:0007669"/>
    <property type="project" value="InterPro"/>
</dbReference>
<feature type="domain" description="Pili assembly chaperone C-terminal" evidence="11">
    <location>
        <begin position="161"/>
        <end position="218"/>
    </location>
</feature>
<keyword evidence="5" id="KW-0574">Periplasm</keyword>
<dbReference type="InterPro" id="IPR008962">
    <property type="entry name" value="PapD-like_sf"/>
</dbReference>
<dbReference type="InterPro" id="IPR016148">
    <property type="entry name" value="Pili_assmbl_chaperone_C"/>
</dbReference>
<dbReference type="InterPro" id="IPR050643">
    <property type="entry name" value="Periplasmic_pilus_chap"/>
</dbReference>
<reference evidence="12" key="2">
    <citation type="submission" date="2024-02" db="EMBL/GenBank/DDBJ databases">
        <authorList>
            <consortium name="Clinical and Environmental Microbiology Branch: Whole genome sequencing antimicrobial resistance pathogens in the healthcare setting"/>
        </authorList>
    </citation>
    <scope>NUCLEOTIDE SEQUENCE</scope>
    <source>
        <strain evidence="12">2021GO-0154</strain>
    </source>
</reference>
<dbReference type="InterPro" id="IPR036316">
    <property type="entry name" value="Pili_assmbl_chap_C_dom_sf"/>
</dbReference>
<evidence type="ECO:0000256" key="7">
    <source>
        <dbReference type="ARBA" id="ARBA00023319"/>
    </source>
</evidence>
<evidence type="ECO:0000256" key="8">
    <source>
        <dbReference type="RuleBase" id="RU003918"/>
    </source>
</evidence>
<gene>
    <name evidence="13" type="ORF">A3Q29_15230</name>
    <name evidence="12" type="ORF">RG298_003690</name>
</gene>
<dbReference type="Pfam" id="PF02753">
    <property type="entry name" value="PapD_C"/>
    <property type="match status" value="1"/>
</dbReference>
<dbReference type="OrthoDB" id="9131059at2"/>
<dbReference type="AlphaFoldDB" id="A0A1S1HSX7"/>
<feature type="chain" id="PRO_5042688878" evidence="9">
    <location>
        <begin position="20"/>
        <end position="236"/>
    </location>
</feature>
<dbReference type="PANTHER" id="PTHR30251:SF5">
    <property type="entry name" value="FIMBRIAL CHAPARONE PROTEIN"/>
    <property type="match status" value="1"/>
</dbReference>
<dbReference type="Proteomes" id="UP000179588">
    <property type="component" value="Unassembled WGS sequence"/>
</dbReference>
<evidence type="ECO:0000256" key="6">
    <source>
        <dbReference type="ARBA" id="ARBA00023186"/>
    </source>
</evidence>
<evidence type="ECO:0000313" key="14">
    <source>
        <dbReference type="Proteomes" id="UP000179588"/>
    </source>
</evidence>
<dbReference type="Pfam" id="PF00345">
    <property type="entry name" value="PapD_N"/>
    <property type="match status" value="1"/>
</dbReference>
<dbReference type="InterPro" id="IPR016147">
    <property type="entry name" value="Pili_assmbl_chaperone_N"/>
</dbReference>
<sequence>MKNKLLLLPLLFIMHNSMAAVSLDRTRAIVEGDSSPVIINIENQSDTLPYLAQAWIDDQDGNKITTSPLIATPLVQRLEPNIKSMIRISTTDVSKLPKDRESIYYFNLREIPPKSDKPNVMQVALQSRIKLFYRPDAILDKAKTNWALDLELNIANDGYVIKNTSPFYLTVIGLAGDKNKSENGAFDSFMIEPFGNHKVKTTHFQKPYLTYINDYGGRPTVSFNCNSSVCKADKQQ</sequence>
<dbReference type="FunFam" id="2.60.40.10:FF:000458">
    <property type="entry name" value="Molecular chaperone FimC"/>
    <property type="match status" value="1"/>
</dbReference>
<comment type="similarity">
    <text evidence="2 8">Belongs to the periplasmic pilus chaperone family.</text>
</comment>
<keyword evidence="3" id="KW-1029">Fimbrium biogenesis</keyword>
<evidence type="ECO:0000256" key="3">
    <source>
        <dbReference type="ARBA" id="ARBA00022558"/>
    </source>
</evidence>
<organism evidence="13 14">
    <name type="scientific">Providencia stuartii</name>
    <dbReference type="NCBI Taxonomy" id="588"/>
    <lineage>
        <taxon>Bacteria</taxon>
        <taxon>Pseudomonadati</taxon>
        <taxon>Pseudomonadota</taxon>
        <taxon>Gammaproteobacteria</taxon>
        <taxon>Enterobacterales</taxon>
        <taxon>Morganellaceae</taxon>
        <taxon>Providencia</taxon>
    </lineage>
</organism>
<dbReference type="Gene3D" id="2.60.40.10">
    <property type="entry name" value="Immunoglobulins"/>
    <property type="match status" value="2"/>
</dbReference>
<keyword evidence="4 9" id="KW-0732">Signal</keyword>
<feature type="signal peptide" evidence="9">
    <location>
        <begin position="1"/>
        <end position="19"/>
    </location>
</feature>
<dbReference type="GeneID" id="92277175"/>
<name>A0A1S1HSX7_PROST</name>
<evidence type="ECO:0000259" key="11">
    <source>
        <dbReference type="Pfam" id="PF02753"/>
    </source>
</evidence>
<dbReference type="SUPFAM" id="SSF49584">
    <property type="entry name" value="Periplasmic chaperone C-domain"/>
    <property type="match status" value="1"/>
</dbReference>
<evidence type="ECO:0000313" key="13">
    <source>
        <dbReference type="EMBL" id="OHT25107.1"/>
    </source>
</evidence>
<evidence type="ECO:0000259" key="10">
    <source>
        <dbReference type="Pfam" id="PF00345"/>
    </source>
</evidence>
<dbReference type="InterPro" id="IPR018046">
    <property type="entry name" value="Pili_assmbl_chaperone_CS"/>
</dbReference>
<comment type="subcellular location">
    <subcellularLocation>
        <location evidence="1 8">Periplasm</location>
    </subcellularLocation>
</comment>
<dbReference type="RefSeq" id="WP_070925854.1">
    <property type="nucleotide sequence ID" value="NZ_CANMXG010000014.1"/>
</dbReference>
<dbReference type="PANTHER" id="PTHR30251">
    <property type="entry name" value="PILUS ASSEMBLY CHAPERONE"/>
    <property type="match status" value="1"/>
</dbReference>
<evidence type="ECO:0000256" key="5">
    <source>
        <dbReference type="ARBA" id="ARBA00022764"/>
    </source>
</evidence>
<evidence type="ECO:0000256" key="2">
    <source>
        <dbReference type="ARBA" id="ARBA00007399"/>
    </source>
</evidence>
<keyword evidence="7" id="KW-0393">Immunoglobulin domain</keyword>
<evidence type="ECO:0000256" key="4">
    <source>
        <dbReference type="ARBA" id="ARBA00022729"/>
    </source>
</evidence>
<accession>A0A1S1HSX7</accession>
<comment type="caution">
    <text evidence="13">The sequence shown here is derived from an EMBL/GenBank/DDBJ whole genome shotgun (WGS) entry which is preliminary data.</text>
</comment>
<dbReference type="EMBL" id="LVIE01000068">
    <property type="protein sequence ID" value="OHT25107.1"/>
    <property type="molecule type" value="Genomic_DNA"/>
</dbReference>
<keyword evidence="6 8" id="KW-0143">Chaperone</keyword>